<sequence>MASALKLEDIAAKKVSLGYSGDTSRLAYVETSNKLEYLIGGWNALLNKIYVISFEEDGLLFMGINMVNQFTDNDKFIPLSDLGVISYKKSKFINGRLMFNGEKLVINSSDGKSTEHIMYTFLAIAKWVKNDLPNVHAAINNYPTLKERMDAKNTQTEIKSSSNSNLADLRELKSLLDDGIITQDDFDKKKADILG</sequence>
<dbReference type="AlphaFoldDB" id="A0A2S1KRS5"/>
<reference evidence="2 3" key="1">
    <citation type="submission" date="2017-04" db="EMBL/GenBank/DDBJ databases">
        <title>Weissella cibaria strain m2 complete genome.</title>
        <authorList>
            <person name="Pan Q."/>
            <person name="Tan M."/>
            <person name="Yao F."/>
            <person name="Su S."/>
        </authorList>
    </citation>
    <scope>NUCLEOTIDE SEQUENCE [LARGE SCALE GENOMIC DNA]</scope>
    <source>
        <strain evidence="2 3">M2</strain>
    </source>
</reference>
<gene>
    <name evidence="2" type="ORF">B6254_1228</name>
</gene>
<dbReference type="Proteomes" id="UP000244870">
    <property type="component" value="Chromosome"/>
</dbReference>
<accession>A0A2S1KRS5</accession>
<dbReference type="InterPro" id="IPR018649">
    <property type="entry name" value="SHOCT"/>
</dbReference>
<dbReference type="EMBL" id="CP020928">
    <property type="protein sequence ID" value="AWF95633.1"/>
    <property type="molecule type" value="Genomic_DNA"/>
</dbReference>
<evidence type="ECO:0000313" key="3">
    <source>
        <dbReference type="Proteomes" id="UP000244870"/>
    </source>
</evidence>
<feature type="domain" description="SHOCT" evidence="1">
    <location>
        <begin position="169"/>
        <end position="194"/>
    </location>
</feature>
<evidence type="ECO:0000313" key="2">
    <source>
        <dbReference type="EMBL" id="AWF95633.1"/>
    </source>
</evidence>
<protein>
    <recommendedName>
        <fullName evidence="1">SHOCT domain-containing protein</fullName>
    </recommendedName>
</protein>
<dbReference type="RefSeq" id="WP_108730465.1">
    <property type="nucleotide sequence ID" value="NZ_CP020928.1"/>
</dbReference>
<dbReference type="Pfam" id="PF09851">
    <property type="entry name" value="SHOCT"/>
    <property type="match status" value="1"/>
</dbReference>
<organism evidence="2 3">
    <name type="scientific">Weissella cibaria</name>
    <dbReference type="NCBI Taxonomy" id="137591"/>
    <lineage>
        <taxon>Bacteria</taxon>
        <taxon>Bacillati</taxon>
        <taxon>Bacillota</taxon>
        <taxon>Bacilli</taxon>
        <taxon>Lactobacillales</taxon>
        <taxon>Lactobacillaceae</taxon>
        <taxon>Weissella</taxon>
    </lineage>
</organism>
<evidence type="ECO:0000259" key="1">
    <source>
        <dbReference type="Pfam" id="PF09851"/>
    </source>
</evidence>
<proteinExistence type="predicted"/>
<name>A0A2S1KRS5_9LACO</name>